<dbReference type="PANTHER" id="PTHR46036">
    <property type="entry name" value="LACTOYLGLUTATHIONE LYASE"/>
    <property type="match status" value="1"/>
</dbReference>
<comment type="caution">
    <text evidence="1">The sequence shown here is derived from an EMBL/GenBank/DDBJ whole genome shotgun (WGS) entry which is preliminary data.</text>
</comment>
<dbReference type="STRING" id="57577.A0A2K3LCX7"/>
<dbReference type="GO" id="GO:0019243">
    <property type="term" value="P:methylglyoxal catabolic process to D-lactate via S-lactoyl-glutathione"/>
    <property type="evidence" value="ECO:0007669"/>
    <property type="project" value="TreeGrafter"/>
</dbReference>
<accession>A0A2K3LCX7</accession>
<dbReference type="Gene3D" id="3.10.180.10">
    <property type="entry name" value="2,3-Dihydroxybiphenyl 1,2-Dioxygenase, domain 1"/>
    <property type="match status" value="1"/>
</dbReference>
<dbReference type="Proteomes" id="UP000236291">
    <property type="component" value="Unassembled WGS sequence"/>
</dbReference>
<keyword evidence="1" id="KW-0456">Lyase</keyword>
<dbReference type="InterPro" id="IPR029068">
    <property type="entry name" value="Glyas_Bleomycin-R_OHBP_Dase"/>
</dbReference>
<dbReference type="EMBL" id="ASHM01030568">
    <property type="protein sequence ID" value="PNX76389.1"/>
    <property type="molecule type" value="Genomic_DNA"/>
</dbReference>
<dbReference type="AlphaFoldDB" id="A0A2K3LCX7"/>
<organism evidence="1 2">
    <name type="scientific">Trifolium pratense</name>
    <name type="common">Red clover</name>
    <dbReference type="NCBI Taxonomy" id="57577"/>
    <lineage>
        <taxon>Eukaryota</taxon>
        <taxon>Viridiplantae</taxon>
        <taxon>Streptophyta</taxon>
        <taxon>Embryophyta</taxon>
        <taxon>Tracheophyta</taxon>
        <taxon>Spermatophyta</taxon>
        <taxon>Magnoliopsida</taxon>
        <taxon>eudicotyledons</taxon>
        <taxon>Gunneridae</taxon>
        <taxon>Pentapetalae</taxon>
        <taxon>rosids</taxon>
        <taxon>fabids</taxon>
        <taxon>Fabales</taxon>
        <taxon>Fabaceae</taxon>
        <taxon>Papilionoideae</taxon>
        <taxon>50 kb inversion clade</taxon>
        <taxon>NPAAA clade</taxon>
        <taxon>Hologalegina</taxon>
        <taxon>IRL clade</taxon>
        <taxon>Trifolieae</taxon>
        <taxon>Trifolium</taxon>
    </lineage>
</organism>
<dbReference type="GO" id="GO:0004462">
    <property type="term" value="F:lactoylglutathione lyase activity"/>
    <property type="evidence" value="ECO:0007669"/>
    <property type="project" value="TreeGrafter"/>
</dbReference>
<dbReference type="PANTHER" id="PTHR46036:SF2">
    <property type="entry name" value="LACTOYLGLUTATHIONE LYASE GLX1"/>
    <property type="match status" value="1"/>
</dbReference>
<name>A0A2K3LCX7_TRIPR</name>
<proteinExistence type="predicted"/>
<protein>
    <submittedName>
        <fullName evidence="1">Lactoylglutathione lyase-like protein</fullName>
    </submittedName>
</protein>
<reference evidence="1 2" key="1">
    <citation type="journal article" date="2014" name="Am. J. Bot.">
        <title>Genome assembly and annotation for red clover (Trifolium pratense; Fabaceae).</title>
        <authorList>
            <person name="Istvanek J."/>
            <person name="Jaros M."/>
            <person name="Krenek A."/>
            <person name="Repkova J."/>
        </authorList>
    </citation>
    <scope>NUCLEOTIDE SEQUENCE [LARGE SCALE GENOMIC DNA]</scope>
    <source>
        <strain evidence="2">cv. Tatra</strain>
        <tissue evidence="1">Young leaves</tissue>
    </source>
</reference>
<dbReference type="GO" id="GO:0005737">
    <property type="term" value="C:cytoplasm"/>
    <property type="evidence" value="ECO:0007669"/>
    <property type="project" value="TreeGrafter"/>
</dbReference>
<evidence type="ECO:0000313" key="1">
    <source>
        <dbReference type="EMBL" id="PNX76389.1"/>
    </source>
</evidence>
<dbReference type="ExpressionAtlas" id="A0A2K3LCX7">
    <property type="expression patterns" value="baseline"/>
</dbReference>
<evidence type="ECO:0000313" key="2">
    <source>
        <dbReference type="Proteomes" id="UP000236291"/>
    </source>
</evidence>
<sequence>MFSQALGLKLVKKVDDRPQYKYTLAMLGYAEEHETVVLGLTYNYGVTGYTKGCLCTS</sequence>
<reference evidence="1 2" key="2">
    <citation type="journal article" date="2017" name="Front. Plant Sci.">
        <title>Gene Classification and Mining of Molecular Markers Useful in Red Clover (Trifolium pratense) Breeding.</title>
        <authorList>
            <person name="Istvanek J."/>
            <person name="Dluhosova J."/>
            <person name="Dluhos P."/>
            <person name="Patkova L."/>
            <person name="Nedelnik J."/>
            <person name="Repkova J."/>
        </authorList>
    </citation>
    <scope>NUCLEOTIDE SEQUENCE [LARGE SCALE GENOMIC DNA]</scope>
    <source>
        <strain evidence="2">cv. Tatra</strain>
        <tissue evidence="1">Young leaves</tissue>
    </source>
</reference>
<gene>
    <name evidence="1" type="ORF">L195_g032336</name>
</gene>